<organism evidence="13 14">
    <name type="scientific">Nocardioides mesophilus</name>
    <dbReference type="NCBI Taxonomy" id="433659"/>
    <lineage>
        <taxon>Bacteria</taxon>
        <taxon>Bacillati</taxon>
        <taxon>Actinomycetota</taxon>
        <taxon>Actinomycetes</taxon>
        <taxon>Propionibacteriales</taxon>
        <taxon>Nocardioidaceae</taxon>
        <taxon>Nocardioides</taxon>
    </lineage>
</organism>
<evidence type="ECO:0000256" key="10">
    <source>
        <dbReference type="ARBA" id="ARBA00023136"/>
    </source>
</evidence>
<dbReference type="InterPro" id="IPR025201">
    <property type="entry name" value="KdpD_TM"/>
</dbReference>
<evidence type="ECO:0000256" key="8">
    <source>
        <dbReference type="ARBA" id="ARBA00022989"/>
    </source>
</evidence>
<dbReference type="Pfam" id="PF13493">
    <property type="entry name" value="DUF4118"/>
    <property type="match status" value="1"/>
</dbReference>
<keyword evidence="8 11" id="KW-1133">Transmembrane helix</keyword>
<evidence type="ECO:0000256" key="2">
    <source>
        <dbReference type="ARBA" id="ARBA00022553"/>
    </source>
</evidence>
<evidence type="ECO:0000256" key="9">
    <source>
        <dbReference type="ARBA" id="ARBA00023012"/>
    </source>
</evidence>
<keyword evidence="5" id="KW-0547">Nucleotide-binding</keyword>
<dbReference type="Proteomes" id="UP000515947">
    <property type="component" value="Chromosome"/>
</dbReference>
<dbReference type="AlphaFoldDB" id="A0A7G9RCV6"/>
<keyword evidence="4 11" id="KW-0812">Transmembrane</keyword>
<keyword evidence="10 11" id="KW-0472">Membrane</keyword>
<dbReference type="InterPro" id="IPR038318">
    <property type="entry name" value="KdpD_sf"/>
</dbReference>
<sequence>MPEQPPIRWNRSVLIPAAVLLPLLICAMLSLWRHSLTTATDVLLLVAVVVAASATGDRAIGIVAALSSAAGFDFFLTEPQFRFEITDADDIEATVLLLVIGTLVTEVALWGHRQQARASRRAGYLDGVLGTAELVLGPHDSVEQLAAGVAAQIRDVLGVSRCRFVRGSGYDRRMALLDHDGVVTRNGRRLDVERDGLPTDEETALLLRRADEFVGCFVLTSAADIARPTLEQRRVAVLLADQVATLLDRQSG</sequence>
<dbReference type="GO" id="GO:0016301">
    <property type="term" value="F:kinase activity"/>
    <property type="evidence" value="ECO:0007669"/>
    <property type="project" value="UniProtKB-KW"/>
</dbReference>
<evidence type="ECO:0000256" key="5">
    <source>
        <dbReference type="ARBA" id="ARBA00022741"/>
    </source>
</evidence>
<dbReference type="GO" id="GO:0005524">
    <property type="term" value="F:ATP binding"/>
    <property type="evidence" value="ECO:0007669"/>
    <property type="project" value="UniProtKB-KW"/>
</dbReference>
<evidence type="ECO:0000256" key="6">
    <source>
        <dbReference type="ARBA" id="ARBA00022777"/>
    </source>
</evidence>
<keyword evidence="3" id="KW-0808">Transferase</keyword>
<dbReference type="GO" id="GO:0000160">
    <property type="term" value="P:phosphorelay signal transduction system"/>
    <property type="evidence" value="ECO:0007669"/>
    <property type="project" value="UniProtKB-KW"/>
</dbReference>
<evidence type="ECO:0000259" key="12">
    <source>
        <dbReference type="Pfam" id="PF13493"/>
    </source>
</evidence>
<feature type="transmembrane region" description="Helical" evidence="11">
    <location>
        <begin position="44"/>
        <end position="71"/>
    </location>
</feature>
<evidence type="ECO:0000256" key="1">
    <source>
        <dbReference type="ARBA" id="ARBA00004141"/>
    </source>
</evidence>
<keyword evidence="14" id="KW-1185">Reference proteome</keyword>
<dbReference type="KEGG" id="nmes:H9L09_02965"/>
<dbReference type="RefSeq" id="WP_187579273.1">
    <property type="nucleotide sequence ID" value="NZ_CP060713.1"/>
</dbReference>
<name>A0A7G9RCV6_9ACTN</name>
<reference evidence="13 14" key="1">
    <citation type="submission" date="2020-08" db="EMBL/GenBank/DDBJ databases">
        <title>Genome sequence of Nocardioides mesophilus KACC 16243T.</title>
        <authorList>
            <person name="Hyun D.-W."/>
            <person name="Bae J.-W."/>
        </authorList>
    </citation>
    <scope>NUCLEOTIDE SEQUENCE [LARGE SCALE GENOMIC DNA]</scope>
    <source>
        <strain evidence="13 14">KACC 16243</strain>
    </source>
</reference>
<dbReference type="Gene3D" id="1.20.120.620">
    <property type="entry name" value="Backbone structure of the membrane domain of e. Coli histidine kinase receptor kdpd"/>
    <property type="match status" value="1"/>
</dbReference>
<feature type="domain" description="Sensor protein KdpD transmembrane" evidence="12">
    <location>
        <begin position="17"/>
        <end position="121"/>
    </location>
</feature>
<feature type="transmembrane region" description="Helical" evidence="11">
    <location>
        <begin position="12"/>
        <end position="32"/>
    </location>
</feature>
<evidence type="ECO:0000313" key="13">
    <source>
        <dbReference type="EMBL" id="QNN53431.1"/>
    </source>
</evidence>
<dbReference type="GO" id="GO:0016020">
    <property type="term" value="C:membrane"/>
    <property type="evidence" value="ECO:0007669"/>
    <property type="project" value="UniProtKB-SubCell"/>
</dbReference>
<evidence type="ECO:0000256" key="11">
    <source>
        <dbReference type="SAM" id="Phobius"/>
    </source>
</evidence>
<evidence type="ECO:0000313" key="14">
    <source>
        <dbReference type="Proteomes" id="UP000515947"/>
    </source>
</evidence>
<keyword evidence="2" id="KW-0597">Phosphoprotein</keyword>
<proteinExistence type="predicted"/>
<gene>
    <name evidence="13" type="ORF">H9L09_02965</name>
</gene>
<protein>
    <submittedName>
        <fullName evidence="13">DUF4118 domain-containing protein</fullName>
    </submittedName>
</protein>
<keyword evidence="7" id="KW-0067">ATP-binding</keyword>
<evidence type="ECO:0000256" key="4">
    <source>
        <dbReference type="ARBA" id="ARBA00022692"/>
    </source>
</evidence>
<accession>A0A7G9RCV6</accession>
<comment type="subcellular location">
    <subcellularLocation>
        <location evidence="1">Membrane</location>
        <topology evidence="1">Multi-pass membrane protein</topology>
    </subcellularLocation>
</comment>
<evidence type="ECO:0000256" key="3">
    <source>
        <dbReference type="ARBA" id="ARBA00022679"/>
    </source>
</evidence>
<feature type="transmembrane region" description="Helical" evidence="11">
    <location>
        <begin position="91"/>
        <end position="111"/>
    </location>
</feature>
<keyword evidence="6" id="KW-0418">Kinase</keyword>
<evidence type="ECO:0000256" key="7">
    <source>
        <dbReference type="ARBA" id="ARBA00022840"/>
    </source>
</evidence>
<dbReference type="EMBL" id="CP060713">
    <property type="protein sequence ID" value="QNN53431.1"/>
    <property type="molecule type" value="Genomic_DNA"/>
</dbReference>
<keyword evidence="9" id="KW-0902">Two-component regulatory system</keyword>